<accession>A0A5B9R0F9</accession>
<feature type="domain" description="ASCH" evidence="1">
    <location>
        <begin position="4"/>
        <end position="92"/>
    </location>
</feature>
<proteinExistence type="predicted"/>
<dbReference type="OrthoDB" id="9800495at2"/>
<gene>
    <name evidence="2" type="ORF">UC8_52500</name>
</gene>
<dbReference type="Gene3D" id="2.30.130.30">
    <property type="entry name" value="Hypothetical protein"/>
    <property type="match status" value="1"/>
</dbReference>
<name>A0A5B9R0F9_9BACT</name>
<protein>
    <recommendedName>
        <fullName evidence="1">ASCH domain-containing protein</fullName>
    </recommendedName>
</protein>
<dbReference type="Pfam" id="PF04266">
    <property type="entry name" value="ASCH"/>
    <property type="match status" value="1"/>
</dbReference>
<organism evidence="2 3">
    <name type="scientific">Roseimaritima ulvae</name>
    <dbReference type="NCBI Taxonomy" id="980254"/>
    <lineage>
        <taxon>Bacteria</taxon>
        <taxon>Pseudomonadati</taxon>
        <taxon>Planctomycetota</taxon>
        <taxon>Planctomycetia</taxon>
        <taxon>Pirellulales</taxon>
        <taxon>Pirellulaceae</taxon>
        <taxon>Roseimaritima</taxon>
    </lineage>
</organism>
<reference evidence="2 3" key="1">
    <citation type="submission" date="2019-08" db="EMBL/GenBank/DDBJ databases">
        <title>Deep-cultivation of Planctomycetes and their phenomic and genomic characterization uncovers novel biology.</title>
        <authorList>
            <person name="Wiegand S."/>
            <person name="Jogler M."/>
            <person name="Boedeker C."/>
            <person name="Pinto D."/>
            <person name="Vollmers J."/>
            <person name="Rivas-Marin E."/>
            <person name="Kohn T."/>
            <person name="Peeters S.H."/>
            <person name="Heuer A."/>
            <person name="Rast P."/>
            <person name="Oberbeckmann S."/>
            <person name="Bunk B."/>
            <person name="Jeske O."/>
            <person name="Meyerdierks A."/>
            <person name="Storesund J.E."/>
            <person name="Kallscheuer N."/>
            <person name="Luecker S."/>
            <person name="Lage O.M."/>
            <person name="Pohl T."/>
            <person name="Merkel B.J."/>
            <person name="Hornburger P."/>
            <person name="Mueller R.-W."/>
            <person name="Bruemmer F."/>
            <person name="Labrenz M."/>
            <person name="Spormann A.M."/>
            <person name="Op den Camp H."/>
            <person name="Overmann J."/>
            <person name="Amann R."/>
            <person name="Jetten M.S.M."/>
            <person name="Mascher T."/>
            <person name="Medema M.H."/>
            <person name="Devos D.P."/>
            <person name="Kaster A.-K."/>
            <person name="Ovreas L."/>
            <person name="Rohde M."/>
            <person name="Galperin M.Y."/>
            <person name="Jogler C."/>
        </authorList>
    </citation>
    <scope>NUCLEOTIDE SEQUENCE [LARGE SCALE GENOMIC DNA]</scope>
    <source>
        <strain evidence="2 3">UC8</strain>
    </source>
</reference>
<evidence type="ECO:0000313" key="2">
    <source>
        <dbReference type="EMBL" id="QEG43205.1"/>
    </source>
</evidence>
<evidence type="ECO:0000259" key="1">
    <source>
        <dbReference type="Pfam" id="PF04266"/>
    </source>
</evidence>
<sequence>MLLLSIRPDFAEQILDGSKQVEFRRRHPRRIELGSRMLIYASSPTRALIGTAEVFDVVEASPAEVWHEFNDVGGIEQEVYNAYYEASDRAVALRLRKPIRFDTAISLADLRCKLPGFHPPQQFAYLSAERLMKITRAIECA</sequence>
<dbReference type="AlphaFoldDB" id="A0A5B9R0F9"/>
<dbReference type="RefSeq" id="WP_148080566.1">
    <property type="nucleotide sequence ID" value="NZ_CP042914.1"/>
</dbReference>
<dbReference type="EMBL" id="CP042914">
    <property type="protein sequence ID" value="QEG43205.1"/>
    <property type="molecule type" value="Genomic_DNA"/>
</dbReference>
<evidence type="ECO:0000313" key="3">
    <source>
        <dbReference type="Proteomes" id="UP000325286"/>
    </source>
</evidence>
<dbReference type="KEGG" id="rul:UC8_52500"/>
<keyword evidence="3" id="KW-1185">Reference proteome</keyword>
<dbReference type="Proteomes" id="UP000325286">
    <property type="component" value="Chromosome"/>
</dbReference>
<dbReference type="SUPFAM" id="SSF88697">
    <property type="entry name" value="PUA domain-like"/>
    <property type="match status" value="1"/>
</dbReference>
<dbReference type="InterPro" id="IPR007374">
    <property type="entry name" value="ASCH_domain"/>
</dbReference>
<dbReference type="InterPro" id="IPR015947">
    <property type="entry name" value="PUA-like_sf"/>
</dbReference>